<dbReference type="Proteomes" id="UP000284779">
    <property type="component" value="Unassembled WGS sequence"/>
</dbReference>
<dbReference type="GO" id="GO:0008289">
    <property type="term" value="F:lipid binding"/>
    <property type="evidence" value="ECO:0007669"/>
    <property type="project" value="UniProtKB-KW"/>
</dbReference>
<evidence type="ECO:0000256" key="1">
    <source>
        <dbReference type="ARBA" id="ARBA00023121"/>
    </source>
</evidence>
<dbReference type="Pfam" id="PF02645">
    <property type="entry name" value="DegV"/>
    <property type="match status" value="1"/>
</dbReference>
<dbReference type="Gene3D" id="3.40.50.10170">
    <property type="match status" value="1"/>
</dbReference>
<evidence type="ECO:0000313" key="5">
    <source>
        <dbReference type="Proteomes" id="UP000284779"/>
    </source>
</evidence>
<reference evidence="4 5" key="1">
    <citation type="submission" date="2018-08" db="EMBL/GenBank/DDBJ databases">
        <title>A genome reference for cultivated species of the human gut microbiota.</title>
        <authorList>
            <person name="Zou Y."/>
            <person name="Xue W."/>
            <person name="Luo G."/>
        </authorList>
    </citation>
    <scope>NUCLEOTIDE SEQUENCE [LARGE SCALE GENOMIC DNA]</scope>
    <source>
        <strain evidence="3 4">AM43-2</strain>
        <strain evidence="2 5">AM44-11BH</strain>
    </source>
</reference>
<sequence length="294" mass="32280">MYQIISDSACDLTELYVKKHNIEIVPLTASLDGETYLKDKTEINRKDFYTTMVENPDIFPKTSLPSVESFEAVFRKYAEQNIPVVCFTISIHLSGSYNSASMAKDVVEEDYPDAQIVVLDSQQDTVSQALIIDQVVRMQNDGIPFDTMIENTKKLMGTARIFFTVGSLDYLRIGGRIGKMAISATGKLGIKPIIILKDGEVNLGGVGRNRGKLKKNIIQIADKYLTENGKDNFVVSIGYGYDAIEGVAFKDEVEAGLGVKLNGDTNVEIGVITAVHTGPHAIGIGVIQKYETLK</sequence>
<accession>A0A413RY33</accession>
<dbReference type="AlphaFoldDB" id="A0A413RY33"/>
<comment type="caution">
    <text evidence="3">The sequence shown here is derived from an EMBL/GenBank/DDBJ whole genome shotgun (WGS) entry which is preliminary data.</text>
</comment>
<dbReference type="SUPFAM" id="SSF82549">
    <property type="entry name" value="DAK1/DegV-like"/>
    <property type="match status" value="1"/>
</dbReference>
<dbReference type="InterPro" id="IPR050270">
    <property type="entry name" value="DegV_domain_contain"/>
</dbReference>
<proteinExistence type="predicted"/>
<organism evidence="3 4">
    <name type="scientific">Eubacterium ventriosum</name>
    <dbReference type="NCBI Taxonomy" id="39496"/>
    <lineage>
        <taxon>Bacteria</taxon>
        <taxon>Bacillati</taxon>
        <taxon>Bacillota</taxon>
        <taxon>Clostridia</taxon>
        <taxon>Eubacteriales</taxon>
        <taxon>Eubacteriaceae</taxon>
        <taxon>Eubacterium</taxon>
    </lineage>
</organism>
<dbReference type="InterPro" id="IPR043168">
    <property type="entry name" value="DegV_C"/>
</dbReference>
<evidence type="ECO:0000313" key="3">
    <source>
        <dbReference type="EMBL" id="RHA53496.1"/>
    </source>
</evidence>
<evidence type="ECO:0000313" key="2">
    <source>
        <dbReference type="EMBL" id="RHA19487.1"/>
    </source>
</evidence>
<dbReference type="PROSITE" id="PS51482">
    <property type="entry name" value="DEGV"/>
    <property type="match status" value="1"/>
</dbReference>
<protein>
    <submittedName>
        <fullName evidence="3">DegV family protein</fullName>
    </submittedName>
</protein>
<gene>
    <name evidence="3" type="ORF">DW929_09220</name>
    <name evidence="2" type="ORF">DW944_03855</name>
</gene>
<dbReference type="EMBL" id="QSFD01000003">
    <property type="protein sequence ID" value="RHA19487.1"/>
    <property type="molecule type" value="Genomic_DNA"/>
</dbReference>
<keyword evidence="1" id="KW-0446">Lipid-binding</keyword>
<dbReference type="Proteomes" id="UP000284598">
    <property type="component" value="Unassembled WGS sequence"/>
</dbReference>
<dbReference type="RefSeq" id="WP_117901395.1">
    <property type="nucleotide sequence ID" value="NZ_CAUBDO010000004.1"/>
</dbReference>
<dbReference type="InterPro" id="IPR003797">
    <property type="entry name" value="DegV"/>
</dbReference>
<keyword evidence="5" id="KW-1185">Reference proteome</keyword>
<dbReference type="PANTHER" id="PTHR33434">
    <property type="entry name" value="DEGV DOMAIN-CONTAINING PROTEIN DR_1986-RELATED"/>
    <property type="match status" value="1"/>
</dbReference>
<evidence type="ECO:0000313" key="4">
    <source>
        <dbReference type="Proteomes" id="UP000284598"/>
    </source>
</evidence>
<dbReference type="PANTHER" id="PTHR33434:SF2">
    <property type="entry name" value="FATTY ACID-BINDING PROTEIN TM_1468"/>
    <property type="match status" value="1"/>
</dbReference>
<dbReference type="Gene3D" id="3.30.1180.10">
    <property type="match status" value="1"/>
</dbReference>
<dbReference type="EMBL" id="QSFO01000010">
    <property type="protein sequence ID" value="RHA53496.1"/>
    <property type="molecule type" value="Genomic_DNA"/>
</dbReference>
<name>A0A413RY33_9FIRM</name>
<dbReference type="NCBIfam" id="TIGR00762">
    <property type="entry name" value="DegV"/>
    <property type="match status" value="1"/>
</dbReference>